<comment type="caution">
    <text evidence="1">The sequence shown here is derived from an EMBL/GenBank/DDBJ whole genome shotgun (WGS) entry which is preliminary data.</text>
</comment>
<protein>
    <submittedName>
        <fullName evidence="1">Uncharacterized protein</fullName>
    </submittedName>
</protein>
<evidence type="ECO:0000313" key="2">
    <source>
        <dbReference type="Proteomes" id="UP001178507"/>
    </source>
</evidence>
<dbReference type="AlphaFoldDB" id="A0AA36IIH7"/>
<reference evidence="1" key="1">
    <citation type="submission" date="2023-08" db="EMBL/GenBank/DDBJ databases">
        <authorList>
            <person name="Chen Y."/>
            <person name="Shah S."/>
            <person name="Dougan E. K."/>
            <person name="Thang M."/>
            <person name="Chan C."/>
        </authorList>
    </citation>
    <scope>NUCLEOTIDE SEQUENCE</scope>
</reference>
<organism evidence="1 2">
    <name type="scientific">Effrenium voratum</name>
    <dbReference type="NCBI Taxonomy" id="2562239"/>
    <lineage>
        <taxon>Eukaryota</taxon>
        <taxon>Sar</taxon>
        <taxon>Alveolata</taxon>
        <taxon>Dinophyceae</taxon>
        <taxon>Suessiales</taxon>
        <taxon>Symbiodiniaceae</taxon>
        <taxon>Effrenium</taxon>
    </lineage>
</organism>
<proteinExistence type="predicted"/>
<dbReference type="EMBL" id="CAUJNA010001506">
    <property type="protein sequence ID" value="CAJ1387356.1"/>
    <property type="molecule type" value="Genomic_DNA"/>
</dbReference>
<evidence type="ECO:0000313" key="1">
    <source>
        <dbReference type="EMBL" id="CAJ1387356.1"/>
    </source>
</evidence>
<accession>A0AA36IIH7</accession>
<dbReference type="Proteomes" id="UP001178507">
    <property type="component" value="Unassembled WGS sequence"/>
</dbReference>
<sequence>MTNMGERLAESRLVEDTVPPGHQSVWGSWYDVGTNSWGFACCKTTSPKAPPCCRIESDAEAGGSRPSRGSDVEVHMESYTAWRSRQDFETSEGFIVHATKHLASQWLQWLRDGSLTKQAHLLEPDARKVLLSEQAARGASSARHEVRQFCQRLGNRGPSELTKPLEEFCSCIGAREYAKASKAYMDIVMGARKWQGDVPYLVEGNRNGPSVVQNVAERLNKQNSNPLDEAGIRDHAVLLRRLLKVCQAVLPNEDPSKNCG</sequence>
<keyword evidence="2" id="KW-1185">Reference proteome</keyword>
<gene>
    <name evidence="1" type="ORF">EVOR1521_LOCUS13452</name>
</gene>
<name>A0AA36IIH7_9DINO</name>